<dbReference type="STRING" id="1428644.BIV57_16645"/>
<keyword evidence="3" id="KW-1185">Reference proteome</keyword>
<name>A0A1J7C9N1_9ACTN</name>
<dbReference type="PANTHER" id="PTHR43233:SF1">
    <property type="entry name" value="FAMILY N-ACETYLTRANSFERASE, PUTATIVE (AFU_ORTHOLOGUE AFUA_6G03350)-RELATED"/>
    <property type="match status" value="1"/>
</dbReference>
<organism evidence="2 3">
    <name type="scientific">Mangrovactinospora gilvigrisea</name>
    <dbReference type="NCBI Taxonomy" id="1428644"/>
    <lineage>
        <taxon>Bacteria</taxon>
        <taxon>Bacillati</taxon>
        <taxon>Actinomycetota</taxon>
        <taxon>Actinomycetes</taxon>
        <taxon>Kitasatosporales</taxon>
        <taxon>Streptomycetaceae</taxon>
        <taxon>Mangrovactinospora</taxon>
    </lineage>
</organism>
<evidence type="ECO:0000313" key="3">
    <source>
        <dbReference type="Proteomes" id="UP000243342"/>
    </source>
</evidence>
<reference evidence="2 3" key="1">
    <citation type="submission" date="2016-10" db="EMBL/GenBank/DDBJ databases">
        <title>Genome sequence of Streptomyces gilvigriseus MUSC 26.</title>
        <authorList>
            <person name="Lee L.-H."/>
            <person name="Ser H.-L."/>
        </authorList>
    </citation>
    <scope>NUCLEOTIDE SEQUENCE [LARGE SCALE GENOMIC DNA]</scope>
    <source>
        <strain evidence="2 3">MUSC 26</strain>
    </source>
</reference>
<dbReference type="PANTHER" id="PTHR43233">
    <property type="entry name" value="FAMILY N-ACETYLTRANSFERASE, PUTATIVE (AFU_ORTHOLOGUE AFUA_6G03350)-RELATED"/>
    <property type="match status" value="1"/>
</dbReference>
<evidence type="ECO:0000259" key="1">
    <source>
        <dbReference type="PROSITE" id="PS51186"/>
    </source>
</evidence>
<accession>A0A1J7C9N1</accession>
<dbReference type="CDD" id="cd04301">
    <property type="entry name" value="NAT_SF"/>
    <property type="match status" value="1"/>
</dbReference>
<dbReference type="InterPro" id="IPR016181">
    <property type="entry name" value="Acyl_CoA_acyltransferase"/>
</dbReference>
<gene>
    <name evidence="2" type="ORF">BIV57_16645</name>
</gene>
<keyword evidence="2" id="KW-0808">Transferase</keyword>
<dbReference type="Gene3D" id="3.40.630.30">
    <property type="match status" value="1"/>
</dbReference>
<dbReference type="Proteomes" id="UP000243342">
    <property type="component" value="Unassembled WGS sequence"/>
</dbReference>
<dbReference type="RefSeq" id="WP_071657672.1">
    <property type="nucleotide sequence ID" value="NZ_MLCF01000099.1"/>
</dbReference>
<dbReference type="SUPFAM" id="SSF55729">
    <property type="entry name" value="Acyl-CoA N-acyltransferases (Nat)"/>
    <property type="match status" value="1"/>
</dbReference>
<dbReference type="EMBL" id="MLCF01000099">
    <property type="protein sequence ID" value="OIV36354.1"/>
    <property type="molecule type" value="Genomic_DNA"/>
</dbReference>
<dbReference type="InterPro" id="IPR053144">
    <property type="entry name" value="Acetyltransferase_Butenolide"/>
</dbReference>
<sequence length="140" mass="15206">MSAVEVSTDPARLDRERVLRWITEESYWARGRAASTMDRAMAGSVVFGAYDDGGRQLGFARLVTDGATFGWLCDVFVDDAARGLGVGKALVAAVRAEAERCGLRRVMLATADAHGLYAQYGFRELAKPGLFMELPVDRTG</sequence>
<dbReference type="GO" id="GO:0016747">
    <property type="term" value="F:acyltransferase activity, transferring groups other than amino-acyl groups"/>
    <property type="evidence" value="ECO:0007669"/>
    <property type="project" value="InterPro"/>
</dbReference>
<comment type="caution">
    <text evidence="2">The sequence shown here is derived from an EMBL/GenBank/DDBJ whole genome shotgun (WGS) entry which is preliminary data.</text>
</comment>
<dbReference type="Pfam" id="PF00583">
    <property type="entry name" value="Acetyltransf_1"/>
    <property type="match status" value="1"/>
</dbReference>
<evidence type="ECO:0000313" key="2">
    <source>
        <dbReference type="EMBL" id="OIV36354.1"/>
    </source>
</evidence>
<feature type="domain" description="N-acetyltransferase" evidence="1">
    <location>
        <begin position="4"/>
        <end position="137"/>
    </location>
</feature>
<dbReference type="PROSITE" id="PS51186">
    <property type="entry name" value="GNAT"/>
    <property type="match status" value="1"/>
</dbReference>
<dbReference type="AlphaFoldDB" id="A0A1J7C9N1"/>
<protein>
    <submittedName>
        <fullName evidence="2">GNAT family N-acetyltransferase</fullName>
    </submittedName>
</protein>
<proteinExistence type="predicted"/>
<dbReference type="InterPro" id="IPR000182">
    <property type="entry name" value="GNAT_dom"/>
</dbReference>